<name>A0A382N6F5_9ZZZZ</name>
<evidence type="ECO:0000256" key="3">
    <source>
        <dbReference type="ARBA" id="ARBA00022989"/>
    </source>
</evidence>
<evidence type="ECO:0000256" key="5">
    <source>
        <dbReference type="SAM" id="Phobius"/>
    </source>
</evidence>
<evidence type="ECO:0000259" key="6">
    <source>
        <dbReference type="Pfam" id="PF04138"/>
    </source>
</evidence>
<feature type="transmembrane region" description="Helical" evidence="5">
    <location>
        <begin position="27"/>
        <end position="49"/>
    </location>
</feature>
<organism evidence="7">
    <name type="scientific">marine metagenome</name>
    <dbReference type="NCBI Taxonomy" id="408172"/>
    <lineage>
        <taxon>unclassified sequences</taxon>
        <taxon>metagenomes</taxon>
        <taxon>ecological metagenomes</taxon>
    </lineage>
</organism>
<dbReference type="AlphaFoldDB" id="A0A382N6F5"/>
<dbReference type="Pfam" id="PF04138">
    <property type="entry name" value="GtrA_DPMS_TM"/>
    <property type="match status" value="1"/>
</dbReference>
<dbReference type="GO" id="GO:0000271">
    <property type="term" value="P:polysaccharide biosynthetic process"/>
    <property type="evidence" value="ECO:0007669"/>
    <property type="project" value="InterPro"/>
</dbReference>
<gene>
    <name evidence="7" type="ORF">METZ01_LOCUS308759</name>
</gene>
<feature type="domain" description="GtrA/DPMS transmembrane" evidence="6">
    <location>
        <begin position="2"/>
        <end position="114"/>
    </location>
</feature>
<feature type="non-terminal residue" evidence="7">
    <location>
        <position position="211"/>
    </location>
</feature>
<comment type="subcellular location">
    <subcellularLocation>
        <location evidence="1">Membrane</location>
        <topology evidence="1">Multi-pass membrane protein</topology>
    </subcellularLocation>
</comment>
<evidence type="ECO:0000256" key="1">
    <source>
        <dbReference type="ARBA" id="ARBA00004141"/>
    </source>
</evidence>
<dbReference type="InterPro" id="IPR013785">
    <property type="entry name" value="Aldolase_TIM"/>
</dbReference>
<protein>
    <recommendedName>
        <fullName evidence="6">GtrA/DPMS transmembrane domain-containing protein</fullName>
    </recommendedName>
</protein>
<dbReference type="Gene3D" id="3.20.20.70">
    <property type="entry name" value="Aldolase class I"/>
    <property type="match status" value="1"/>
</dbReference>
<feature type="transmembrane region" description="Helical" evidence="5">
    <location>
        <begin position="92"/>
        <end position="109"/>
    </location>
</feature>
<reference evidence="7" key="1">
    <citation type="submission" date="2018-05" db="EMBL/GenBank/DDBJ databases">
        <authorList>
            <person name="Lanie J.A."/>
            <person name="Ng W.-L."/>
            <person name="Kazmierczak K.M."/>
            <person name="Andrzejewski T.M."/>
            <person name="Davidsen T.M."/>
            <person name="Wayne K.J."/>
            <person name="Tettelin H."/>
            <person name="Glass J.I."/>
            <person name="Rusch D."/>
            <person name="Podicherti R."/>
            <person name="Tsui H.-C.T."/>
            <person name="Winkler M.E."/>
        </authorList>
    </citation>
    <scope>NUCLEOTIDE SEQUENCE</scope>
</reference>
<evidence type="ECO:0000313" key="7">
    <source>
        <dbReference type="EMBL" id="SVC55905.1"/>
    </source>
</evidence>
<sequence>VYIVIGMLSILLELAVRRQLELLGINFYITGAVSMAIGIVFAFFGNVYFNFRIPPSRRNRAFFYFVSISLFSGLLQWGVFRTVIDPDWSYEQGRLIISGVLFIVAYFLHRRFSFRDFKRVGVAIYANGVEDLSSIHGQIGQYPDFIHVDIVDSSFTSSPEEVKAYRMETIKAFWRNREIHTHIMSKTPSRWLSEVLPYSDIVYIHWECDED</sequence>
<dbReference type="GO" id="GO:0016020">
    <property type="term" value="C:membrane"/>
    <property type="evidence" value="ECO:0007669"/>
    <property type="project" value="UniProtKB-SubCell"/>
</dbReference>
<evidence type="ECO:0000256" key="2">
    <source>
        <dbReference type="ARBA" id="ARBA00022692"/>
    </source>
</evidence>
<accession>A0A382N6F5</accession>
<keyword evidence="3 5" id="KW-1133">Transmembrane helix</keyword>
<dbReference type="EMBL" id="UINC01097851">
    <property type="protein sequence ID" value="SVC55905.1"/>
    <property type="molecule type" value="Genomic_DNA"/>
</dbReference>
<keyword evidence="2 5" id="KW-0812">Transmembrane</keyword>
<feature type="transmembrane region" description="Helical" evidence="5">
    <location>
        <begin position="61"/>
        <end position="80"/>
    </location>
</feature>
<feature type="non-terminal residue" evidence="7">
    <location>
        <position position="1"/>
    </location>
</feature>
<keyword evidence="4 5" id="KW-0472">Membrane</keyword>
<proteinExistence type="predicted"/>
<evidence type="ECO:0000256" key="4">
    <source>
        <dbReference type="ARBA" id="ARBA00023136"/>
    </source>
</evidence>
<dbReference type="InterPro" id="IPR007267">
    <property type="entry name" value="GtrA_DPMS_TM"/>
</dbReference>